<dbReference type="PANTHER" id="PTHR10916">
    <property type="entry name" value="60S RIBOSOMAL PROTEIN L35/50S RIBOSOMAL PROTEIN L29"/>
    <property type="match status" value="1"/>
</dbReference>
<dbReference type="GO" id="GO:0006412">
    <property type="term" value="P:translation"/>
    <property type="evidence" value="ECO:0007669"/>
    <property type="project" value="UniProtKB-UniRule"/>
</dbReference>
<dbReference type="EMBL" id="JAFREP010000033">
    <property type="protein sequence ID" value="MBO1322282.1"/>
    <property type="molecule type" value="Genomic_DNA"/>
</dbReference>
<dbReference type="Gene3D" id="1.10.287.310">
    <property type="match status" value="1"/>
</dbReference>
<evidence type="ECO:0000256" key="3">
    <source>
        <dbReference type="ARBA" id="ARBA00023274"/>
    </source>
</evidence>
<keyword evidence="7" id="KW-1185">Reference proteome</keyword>
<dbReference type="HAMAP" id="MF_00374">
    <property type="entry name" value="Ribosomal_uL29"/>
    <property type="match status" value="1"/>
</dbReference>
<dbReference type="InterPro" id="IPR050063">
    <property type="entry name" value="Ribosomal_protein_uL29"/>
</dbReference>
<dbReference type="SUPFAM" id="SSF46561">
    <property type="entry name" value="Ribosomal protein L29 (L29p)"/>
    <property type="match status" value="1"/>
</dbReference>
<accession>A0A8J7Q7R3</accession>
<comment type="similarity">
    <text evidence="1 5">Belongs to the universal ribosomal protein uL29 family.</text>
</comment>
<name>A0A8J7Q7R3_9BACT</name>
<sequence length="65" mass="7530">MKIKEIRDMTDEAIAEHIANTEKELMHLRLGNAIGTVESPIQIRQKRRDIARMKTIQTQRATQNS</sequence>
<dbReference type="InterPro" id="IPR036049">
    <property type="entry name" value="Ribosomal_uL29_sf"/>
</dbReference>
<dbReference type="Pfam" id="PF00831">
    <property type="entry name" value="Ribosomal_L29"/>
    <property type="match status" value="1"/>
</dbReference>
<dbReference type="GO" id="GO:0022625">
    <property type="term" value="C:cytosolic large ribosomal subunit"/>
    <property type="evidence" value="ECO:0007669"/>
    <property type="project" value="TreeGrafter"/>
</dbReference>
<evidence type="ECO:0000313" key="6">
    <source>
        <dbReference type="EMBL" id="MBO1322282.1"/>
    </source>
</evidence>
<comment type="caution">
    <text evidence="6">The sequence shown here is derived from an EMBL/GenBank/DDBJ whole genome shotgun (WGS) entry which is preliminary data.</text>
</comment>
<keyword evidence="3 5" id="KW-0687">Ribonucleoprotein</keyword>
<evidence type="ECO:0000313" key="7">
    <source>
        <dbReference type="Proteomes" id="UP000664417"/>
    </source>
</evidence>
<proteinExistence type="inferred from homology"/>
<dbReference type="Proteomes" id="UP000664417">
    <property type="component" value="Unassembled WGS sequence"/>
</dbReference>
<dbReference type="NCBIfam" id="TIGR00012">
    <property type="entry name" value="L29"/>
    <property type="match status" value="1"/>
</dbReference>
<evidence type="ECO:0000256" key="2">
    <source>
        <dbReference type="ARBA" id="ARBA00022980"/>
    </source>
</evidence>
<dbReference type="AlphaFoldDB" id="A0A8J7Q7R3"/>
<gene>
    <name evidence="5 6" type="primary">rpmC</name>
    <name evidence="6" type="ORF">J3U88_27665</name>
</gene>
<dbReference type="CDD" id="cd00427">
    <property type="entry name" value="Ribosomal_L29_HIP"/>
    <property type="match status" value="1"/>
</dbReference>
<evidence type="ECO:0000256" key="1">
    <source>
        <dbReference type="ARBA" id="ARBA00009254"/>
    </source>
</evidence>
<reference evidence="6" key="1">
    <citation type="submission" date="2021-03" db="EMBL/GenBank/DDBJ databases">
        <authorList>
            <person name="Wang G."/>
        </authorList>
    </citation>
    <scope>NUCLEOTIDE SEQUENCE</scope>
    <source>
        <strain evidence="6">KCTC 12899</strain>
    </source>
</reference>
<evidence type="ECO:0000256" key="5">
    <source>
        <dbReference type="HAMAP-Rule" id="MF_00374"/>
    </source>
</evidence>
<evidence type="ECO:0000256" key="4">
    <source>
        <dbReference type="ARBA" id="ARBA00035204"/>
    </source>
</evidence>
<dbReference type="InterPro" id="IPR001854">
    <property type="entry name" value="Ribosomal_uL29"/>
</dbReference>
<dbReference type="RefSeq" id="WP_207862253.1">
    <property type="nucleotide sequence ID" value="NZ_JAFREP010000033.1"/>
</dbReference>
<protein>
    <recommendedName>
        <fullName evidence="4 5">Large ribosomal subunit protein uL29</fullName>
    </recommendedName>
</protein>
<dbReference type="GO" id="GO:0003735">
    <property type="term" value="F:structural constituent of ribosome"/>
    <property type="evidence" value="ECO:0007669"/>
    <property type="project" value="InterPro"/>
</dbReference>
<organism evidence="6 7">
    <name type="scientific">Acanthopleuribacter pedis</name>
    <dbReference type="NCBI Taxonomy" id="442870"/>
    <lineage>
        <taxon>Bacteria</taxon>
        <taxon>Pseudomonadati</taxon>
        <taxon>Acidobacteriota</taxon>
        <taxon>Holophagae</taxon>
        <taxon>Acanthopleuribacterales</taxon>
        <taxon>Acanthopleuribacteraceae</taxon>
        <taxon>Acanthopleuribacter</taxon>
    </lineage>
</organism>
<dbReference type="PANTHER" id="PTHR10916:SF0">
    <property type="entry name" value="LARGE RIBOSOMAL SUBUNIT PROTEIN UL29C"/>
    <property type="match status" value="1"/>
</dbReference>
<keyword evidence="2 5" id="KW-0689">Ribosomal protein</keyword>